<dbReference type="AlphaFoldDB" id="B3RKG7"/>
<keyword evidence="8" id="KW-1185">Reference proteome</keyword>
<keyword evidence="3 5" id="KW-0863">Zinc-finger</keyword>
<keyword evidence="4" id="KW-0862">Zinc</keyword>
<dbReference type="SMART" id="SM00154">
    <property type="entry name" value="ZnF_AN1"/>
    <property type="match status" value="2"/>
</dbReference>
<dbReference type="CTD" id="6749014"/>
<reference evidence="7 8" key="1">
    <citation type="journal article" date="2008" name="Nature">
        <title>The Trichoplax genome and the nature of placozoans.</title>
        <authorList>
            <person name="Srivastava M."/>
            <person name="Begovic E."/>
            <person name="Chapman J."/>
            <person name="Putnam N.H."/>
            <person name="Hellsten U."/>
            <person name="Kawashima T."/>
            <person name="Kuo A."/>
            <person name="Mitros T."/>
            <person name="Salamov A."/>
            <person name="Carpenter M.L."/>
            <person name="Signorovitch A.Y."/>
            <person name="Moreno M.A."/>
            <person name="Kamm K."/>
            <person name="Grimwood J."/>
            <person name="Schmutz J."/>
            <person name="Shapiro H."/>
            <person name="Grigoriev I.V."/>
            <person name="Buss L.W."/>
            <person name="Schierwater B."/>
            <person name="Dellaporta S.L."/>
            <person name="Rokhsar D.S."/>
        </authorList>
    </citation>
    <scope>NUCLEOTIDE SEQUENCE [LARGE SCALE GENOMIC DNA]</scope>
    <source>
        <strain evidence="7 8">Grell-BS-1999</strain>
    </source>
</reference>
<accession>B3RKG7</accession>
<evidence type="ECO:0000256" key="2">
    <source>
        <dbReference type="ARBA" id="ARBA00022737"/>
    </source>
</evidence>
<keyword evidence="1" id="KW-0479">Metal-binding</keyword>
<dbReference type="GeneID" id="6749014"/>
<dbReference type="Pfam" id="PF01428">
    <property type="entry name" value="zf-AN1"/>
    <property type="match status" value="2"/>
</dbReference>
<dbReference type="GO" id="GO:0008270">
    <property type="term" value="F:zinc ion binding"/>
    <property type="evidence" value="ECO:0007669"/>
    <property type="project" value="UniProtKB-KW"/>
</dbReference>
<feature type="domain" description="AN1-type" evidence="6">
    <location>
        <begin position="95"/>
        <end position="143"/>
    </location>
</feature>
<dbReference type="STRING" id="10228.B3RKG7"/>
<dbReference type="SUPFAM" id="SSF118310">
    <property type="entry name" value="AN1-like Zinc finger"/>
    <property type="match status" value="2"/>
</dbReference>
<dbReference type="Pfam" id="PF25403">
    <property type="entry name" value="zf-C2H2_ZFAND2"/>
    <property type="match status" value="1"/>
</dbReference>
<evidence type="ECO:0000256" key="3">
    <source>
        <dbReference type="ARBA" id="ARBA00022771"/>
    </source>
</evidence>
<dbReference type="eggNOG" id="KOG3183">
    <property type="taxonomic scope" value="Eukaryota"/>
</dbReference>
<dbReference type="OrthoDB" id="431929at2759"/>
<dbReference type="GO" id="GO:0005737">
    <property type="term" value="C:cytoplasm"/>
    <property type="evidence" value="ECO:0000318"/>
    <property type="project" value="GO_Central"/>
</dbReference>
<sequence>MEHDLLSIGRHCSVKDCNQLDFLPFTCNDCHKIFCLNHRSHVAHQCKAFADKDVKIATCPLCDKLIRRDPKLNLNDQVERHIMSGCKDNVASEGSSKSNKCSMKQCRTHELIPFKCLRCHHDYCARHRHMEDHHCHTIPVTASG</sequence>
<proteinExistence type="predicted"/>
<evidence type="ECO:0000313" key="8">
    <source>
        <dbReference type="Proteomes" id="UP000009022"/>
    </source>
</evidence>
<dbReference type="EMBL" id="DS985241">
    <property type="protein sequence ID" value="EDV29400.1"/>
    <property type="molecule type" value="Genomic_DNA"/>
</dbReference>
<dbReference type="PROSITE" id="PS51039">
    <property type="entry name" value="ZF_AN1"/>
    <property type="match status" value="2"/>
</dbReference>
<dbReference type="Proteomes" id="UP000009022">
    <property type="component" value="Unassembled WGS sequence"/>
</dbReference>
<gene>
    <name evidence="7" type="ORF">TRIADDRAFT_51674</name>
</gene>
<organism evidence="7 8">
    <name type="scientific">Trichoplax adhaerens</name>
    <name type="common">Trichoplax reptans</name>
    <dbReference type="NCBI Taxonomy" id="10228"/>
    <lineage>
        <taxon>Eukaryota</taxon>
        <taxon>Metazoa</taxon>
        <taxon>Placozoa</taxon>
        <taxon>Uniplacotomia</taxon>
        <taxon>Trichoplacea</taxon>
        <taxon>Trichoplacidae</taxon>
        <taxon>Trichoplax</taxon>
    </lineage>
</organism>
<dbReference type="InParanoid" id="B3RKG7"/>
<protein>
    <recommendedName>
        <fullName evidence="6">AN1-type domain-containing protein</fullName>
    </recommendedName>
</protein>
<dbReference type="PhylomeDB" id="B3RKG7"/>
<dbReference type="KEGG" id="tad:TRIADDRAFT_51674"/>
<evidence type="ECO:0000256" key="5">
    <source>
        <dbReference type="PROSITE-ProRule" id="PRU00449"/>
    </source>
</evidence>
<dbReference type="RefSeq" id="XP_002108602.1">
    <property type="nucleotide sequence ID" value="XM_002108566.1"/>
</dbReference>
<dbReference type="InterPro" id="IPR035896">
    <property type="entry name" value="AN1-like_Znf"/>
</dbReference>
<feature type="domain" description="AN1-type" evidence="6">
    <location>
        <begin position="6"/>
        <end position="54"/>
    </location>
</feature>
<dbReference type="InterPro" id="IPR057357">
    <property type="entry name" value="Znf-C2H2_ZFAND2A/B"/>
</dbReference>
<name>B3RKG7_TRIAD</name>
<evidence type="ECO:0000256" key="1">
    <source>
        <dbReference type="ARBA" id="ARBA00022723"/>
    </source>
</evidence>
<dbReference type="PANTHER" id="PTHR14677">
    <property type="entry name" value="ARSENITE INDUCUBLE RNA ASSOCIATED PROTEIN AIP-1-RELATED"/>
    <property type="match status" value="1"/>
</dbReference>
<dbReference type="OMA" id="DHNCRRI"/>
<dbReference type="InterPro" id="IPR000058">
    <property type="entry name" value="Znf_AN1"/>
</dbReference>
<evidence type="ECO:0000313" key="7">
    <source>
        <dbReference type="EMBL" id="EDV29400.1"/>
    </source>
</evidence>
<evidence type="ECO:0000259" key="6">
    <source>
        <dbReference type="PROSITE" id="PS51039"/>
    </source>
</evidence>
<dbReference type="PANTHER" id="PTHR14677:SF37">
    <property type="entry name" value="AN1-TYPE ZINC FINGER PROTEIN 1"/>
    <property type="match status" value="1"/>
</dbReference>
<keyword evidence="2" id="KW-0677">Repeat</keyword>
<evidence type="ECO:0000256" key="4">
    <source>
        <dbReference type="ARBA" id="ARBA00022833"/>
    </source>
</evidence>
<dbReference type="HOGENOM" id="CLU_061621_3_1_1"/>
<dbReference type="Gene3D" id="4.10.1110.10">
    <property type="entry name" value="AN1-like Zinc finger"/>
    <property type="match status" value="2"/>
</dbReference>